<evidence type="ECO:0000313" key="1">
    <source>
        <dbReference type="EMBL" id="SMF24495.1"/>
    </source>
</evidence>
<name>A0A1Y6BQW0_9BACT</name>
<organism evidence="1 2">
    <name type="scientific">Pseudobacteriovorax antillogorgiicola</name>
    <dbReference type="NCBI Taxonomy" id="1513793"/>
    <lineage>
        <taxon>Bacteria</taxon>
        <taxon>Pseudomonadati</taxon>
        <taxon>Bdellovibrionota</taxon>
        <taxon>Oligoflexia</taxon>
        <taxon>Oligoflexales</taxon>
        <taxon>Pseudobacteriovoracaceae</taxon>
        <taxon>Pseudobacteriovorax</taxon>
    </lineage>
</organism>
<dbReference type="Proteomes" id="UP000192907">
    <property type="component" value="Unassembled WGS sequence"/>
</dbReference>
<dbReference type="RefSeq" id="WP_132319113.1">
    <property type="nucleotide sequence ID" value="NZ_FWZT01000008.1"/>
</dbReference>
<accession>A0A1Y6BQW0</accession>
<sequence>MKNLLLSVIAMASLNAQGFTKVDTIQYHDSKTTNARLNAEATRELDPRCKSEKYLCKDVESKDHSDKAHYEVYSFSGSSSGIKFLFDQHFRYDPTAQAYQMCISTRESSDTCARENIFCTACTREAHTDHSGYKVYLITDNDLLGLADY</sequence>
<evidence type="ECO:0000313" key="2">
    <source>
        <dbReference type="Proteomes" id="UP000192907"/>
    </source>
</evidence>
<proteinExistence type="predicted"/>
<dbReference type="AlphaFoldDB" id="A0A1Y6BQW0"/>
<dbReference type="EMBL" id="FWZT01000008">
    <property type="protein sequence ID" value="SMF24495.1"/>
    <property type="molecule type" value="Genomic_DNA"/>
</dbReference>
<gene>
    <name evidence="1" type="ORF">SAMN06296036_1089</name>
</gene>
<protein>
    <submittedName>
        <fullName evidence="1">Uncharacterized protein</fullName>
    </submittedName>
</protein>
<reference evidence="2" key="1">
    <citation type="submission" date="2017-04" db="EMBL/GenBank/DDBJ databases">
        <authorList>
            <person name="Varghese N."/>
            <person name="Submissions S."/>
        </authorList>
    </citation>
    <scope>NUCLEOTIDE SEQUENCE [LARGE SCALE GENOMIC DNA]</scope>
    <source>
        <strain evidence="2">RKEM611</strain>
    </source>
</reference>
<keyword evidence="2" id="KW-1185">Reference proteome</keyword>